<dbReference type="Pfam" id="PF00977">
    <property type="entry name" value="His_biosynth"/>
    <property type="match status" value="1"/>
</dbReference>
<comment type="catalytic activity">
    <reaction evidence="1 12">
        <text>1-(5-phospho-beta-D-ribosyl)-5-[(5-phospho-beta-D-ribosylamino)methylideneamino]imidazole-4-carboxamide = 5-[(5-phospho-1-deoxy-D-ribulos-1-ylimino)methylamino]-1-(5-phospho-beta-D-ribosyl)imidazole-4-carboxamide</text>
        <dbReference type="Rhea" id="RHEA:15469"/>
        <dbReference type="ChEBI" id="CHEBI:58435"/>
        <dbReference type="ChEBI" id="CHEBI:58525"/>
        <dbReference type="EC" id="5.3.1.16"/>
    </reaction>
</comment>
<dbReference type="PANTHER" id="PTHR43090">
    <property type="entry name" value="1-(5-PHOSPHORIBOSYL)-5-[(5-PHOSPHORIBOSYLAMINO)METHYLIDENEAMINO] IMIDAZOLE-4-CARBOXAMIDE ISOMERASE"/>
    <property type="match status" value="1"/>
</dbReference>
<evidence type="ECO:0000256" key="4">
    <source>
        <dbReference type="ARBA" id="ARBA00012550"/>
    </source>
</evidence>
<accession>A0A9N8YPZ3</accession>
<sequence length="261" mass="29012">MLRTKFRPCIDLHDGKVKQIVGGSLNESNLDELKTNFVAKESPSYYANLYKQHNLTGAHVIKLGPGNDAAAKEALSAWPNGLQIGGGITDENAQDWVDAGAEKVIVTSFLFPDAKFSLDRLQRLSANISRERLVVDLSCRKRDKKWVVAMNKWQTITDTEVNQDTLNLLSAYCSEFLVHAADVEGLCQGIDTELENGLEYQSHMQEVQIVCMTLNTITDLSLVNHLSNGKVDLTFGSALDIFGGNRVRFSDCVAWNNYQIN</sequence>
<proteinExistence type="inferred from homology"/>
<keyword evidence="14" id="KW-1185">Reference proteome</keyword>
<dbReference type="AlphaFoldDB" id="A0A9N8YPZ3"/>
<protein>
    <recommendedName>
        <fullName evidence="5 12">1-(5-phosphoribosyl)-5-[(5-phosphoribosylamino)methylideneamino] imidazole-4-carboxamide isomerase</fullName>
        <ecNumber evidence="4 12">5.3.1.16</ecNumber>
    </recommendedName>
    <alternativeName>
        <fullName evidence="10 12">5-proFAR isomerase</fullName>
    </alternativeName>
    <alternativeName>
        <fullName evidence="9 12">Phosphoribosylformimino-5-aminoimidazole carboxamide ribotide isomerase</fullName>
    </alternativeName>
</protein>
<dbReference type="PANTHER" id="PTHR43090:SF2">
    <property type="entry name" value="1-(5-PHOSPHORIBOSYL)-5-[(5-PHOSPHORIBOSYLAMINO)METHYLIDENEAMINO] IMIDAZOLE-4-CARBOXAMIDE ISOMERASE"/>
    <property type="match status" value="1"/>
</dbReference>
<evidence type="ECO:0000313" key="13">
    <source>
        <dbReference type="EMBL" id="CAG8439046.1"/>
    </source>
</evidence>
<keyword evidence="12" id="KW-0963">Cytoplasm</keyword>
<evidence type="ECO:0000256" key="3">
    <source>
        <dbReference type="ARBA" id="ARBA00009667"/>
    </source>
</evidence>
<dbReference type="GO" id="GO:0005737">
    <property type="term" value="C:cytoplasm"/>
    <property type="evidence" value="ECO:0007669"/>
    <property type="project" value="UniProtKB-SubCell"/>
</dbReference>
<dbReference type="Gene3D" id="3.20.20.70">
    <property type="entry name" value="Aldolase class I"/>
    <property type="match status" value="1"/>
</dbReference>
<keyword evidence="8 12" id="KW-0413">Isomerase</keyword>
<evidence type="ECO:0000256" key="6">
    <source>
        <dbReference type="ARBA" id="ARBA00022605"/>
    </source>
</evidence>
<dbReference type="EC" id="5.3.1.16" evidence="4 12"/>
<comment type="subcellular location">
    <subcellularLocation>
        <location evidence="12">Cytoplasm</location>
    </subcellularLocation>
</comment>
<dbReference type="InterPro" id="IPR011060">
    <property type="entry name" value="RibuloseP-bd_barrel"/>
</dbReference>
<organism evidence="13 14">
    <name type="scientific">Ambispora leptoticha</name>
    <dbReference type="NCBI Taxonomy" id="144679"/>
    <lineage>
        <taxon>Eukaryota</taxon>
        <taxon>Fungi</taxon>
        <taxon>Fungi incertae sedis</taxon>
        <taxon>Mucoromycota</taxon>
        <taxon>Glomeromycotina</taxon>
        <taxon>Glomeromycetes</taxon>
        <taxon>Archaeosporales</taxon>
        <taxon>Ambisporaceae</taxon>
        <taxon>Ambispora</taxon>
    </lineage>
</organism>
<dbReference type="NCBIfam" id="TIGR02129">
    <property type="entry name" value="hisA_euk"/>
    <property type="match status" value="1"/>
</dbReference>
<dbReference type="Proteomes" id="UP000789508">
    <property type="component" value="Unassembled WGS sequence"/>
</dbReference>
<name>A0A9N8YPZ3_9GLOM</name>
<evidence type="ECO:0000256" key="8">
    <source>
        <dbReference type="ARBA" id="ARBA00023235"/>
    </source>
</evidence>
<dbReference type="CDD" id="cd04723">
    <property type="entry name" value="HisA_HisF"/>
    <property type="match status" value="1"/>
</dbReference>
<evidence type="ECO:0000313" key="14">
    <source>
        <dbReference type="Proteomes" id="UP000789508"/>
    </source>
</evidence>
<evidence type="ECO:0000256" key="5">
    <source>
        <dbReference type="ARBA" id="ARBA00018464"/>
    </source>
</evidence>
<dbReference type="GO" id="GO:0000162">
    <property type="term" value="P:L-tryptophan biosynthetic process"/>
    <property type="evidence" value="ECO:0007669"/>
    <property type="project" value="TreeGrafter"/>
</dbReference>
<dbReference type="FunFam" id="3.20.20.70:FF:000110">
    <property type="entry name" value="1-(5-phosphoribosyl)-5-[(5-phosphoribosylamino)methylideneamino] imidazole-4-carboxamide isomerase, chloroplastic"/>
    <property type="match status" value="1"/>
</dbReference>
<dbReference type="InterPro" id="IPR013785">
    <property type="entry name" value="Aldolase_TIM"/>
</dbReference>
<dbReference type="SUPFAM" id="SSF51366">
    <property type="entry name" value="Ribulose-phoshate binding barrel"/>
    <property type="match status" value="1"/>
</dbReference>
<evidence type="ECO:0000256" key="10">
    <source>
        <dbReference type="ARBA" id="ARBA00031376"/>
    </source>
</evidence>
<comment type="caution">
    <text evidence="13">The sequence shown here is derived from an EMBL/GenBank/DDBJ whole genome shotgun (WGS) entry which is preliminary data.</text>
</comment>
<dbReference type="GO" id="GO:0003949">
    <property type="term" value="F:1-(5-phosphoribosyl)-5-[(5-phosphoribosylamino)methylideneamino]imidazole-4-carboxamide isomerase activity"/>
    <property type="evidence" value="ECO:0007669"/>
    <property type="project" value="UniProtKB-EC"/>
</dbReference>
<reference evidence="13" key="1">
    <citation type="submission" date="2021-06" db="EMBL/GenBank/DDBJ databases">
        <authorList>
            <person name="Kallberg Y."/>
            <person name="Tangrot J."/>
            <person name="Rosling A."/>
        </authorList>
    </citation>
    <scope>NUCLEOTIDE SEQUENCE</scope>
    <source>
        <strain evidence="13">FL130A</strain>
    </source>
</reference>
<keyword evidence="7 11" id="KW-0368">Histidine biosynthesis</keyword>
<comment type="pathway">
    <text evidence="2 12">Amino-acid biosynthesis; L-histidine biosynthesis; L-histidine from 5-phospho-alpha-D-ribose 1-diphosphate: step 4/9.</text>
</comment>
<dbReference type="InterPro" id="IPR006062">
    <property type="entry name" value="His_biosynth"/>
</dbReference>
<dbReference type="OrthoDB" id="446074at2759"/>
<keyword evidence="6 11" id="KW-0028">Amino-acid biosynthesis</keyword>
<evidence type="ECO:0000256" key="7">
    <source>
        <dbReference type="ARBA" id="ARBA00023102"/>
    </source>
</evidence>
<evidence type="ECO:0000256" key="9">
    <source>
        <dbReference type="ARBA" id="ARBA00030547"/>
    </source>
</evidence>
<evidence type="ECO:0000256" key="2">
    <source>
        <dbReference type="ARBA" id="ARBA00005133"/>
    </source>
</evidence>
<dbReference type="GO" id="GO:0000105">
    <property type="term" value="P:L-histidine biosynthetic process"/>
    <property type="evidence" value="ECO:0007669"/>
    <property type="project" value="UniProtKB-KW"/>
</dbReference>
<evidence type="ECO:0000256" key="1">
    <source>
        <dbReference type="ARBA" id="ARBA00000901"/>
    </source>
</evidence>
<evidence type="ECO:0000256" key="11">
    <source>
        <dbReference type="RuleBase" id="RU003657"/>
    </source>
</evidence>
<gene>
    <name evidence="13" type="ORF">ALEPTO_LOCUS144</name>
</gene>
<dbReference type="InterPro" id="IPR044524">
    <property type="entry name" value="Isoase_HisA-like"/>
</dbReference>
<dbReference type="EMBL" id="CAJVPS010000006">
    <property type="protein sequence ID" value="CAG8439046.1"/>
    <property type="molecule type" value="Genomic_DNA"/>
</dbReference>
<evidence type="ECO:0000256" key="12">
    <source>
        <dbReference type="RuleBase" id="RU364022"/>
    </source>
</evidence>
<comment type="similarity">
    <text evidence="3 11">Belongs to the HisA/HisF family.</text>
</comment>
<dbReference type="InterPro" id="IPR011858">
    <property type="entry name" value="His6/HISN3"/>
</dbReference>